<evidence type="ECO:0000259" key="14">
    <source>
        <dbReference type="Pfam" id="PF00890"/>
    </source>
</evidence>
<dbReference type="Pfam" id="PF00890">
    <property type="entry name" value="FAD_binding_2"/>
    <property type="match status" value="1"/>
</dbReference>
<dbReference type="InterPro" id="IPR003953">
    <property type="entry name" value="FAD-dep_OxRdtase_2_FAD-bd"/>
</dbReference>
<dbReference type="NCBIfam" id="NF005701">
    <property type="entry name" value="PRK07512.1"/>
    <property type="match status" value="1"/>
</dbReference>
<dbReference type="STRING" id="926561.GCA_000379025_02437"/>
<dbReference type="InterPro" id="IPR037099">
    <property type="entry name" value="Fum_R/Succ_DH_flav-like_C_sf"/>
</dbReference>
<dbReference type="EC" id="1.4.3.16" evidence="4 11"/>
<keyword evidence="7 13" id="KW-0662">Pyridine nucleotide biosynthesis</keyword>
<dbReference type="Gene3D" id="3.90.700.10">
    <property type="entry name" value="Succinate dehydrogenase/fumarate reductase flavoprotein, catalytic domain"/>
    <property type="match status" value="1"/>
</dbReference>
<reference evidence="16 17" key="1">
    <citation type="submission" date="2019-03" db="EMBL/GenBank/DDBJ databases">
        <title>Subsurface microbial communities from deep shales in Ohio and West Virginia, USA.</title>
        <authorList>
            <person name="Wrighton K."/>
        </authorList>
    </citation>
    <scope>NUCLEOTIDE SEQUENCE [LARGE SCALE GENOMIC DNA]</scope>
    <source>
        <strain evidence="16 17">MSL 6dP</strain>
    </source>
</reference>
<evidence type="ECO:0000256" key="11">
    <source>
        <dbReference type="NCBIfam" id="TIGR00551"/>
    </source>
</evidence>
<proteinExistence type="inferred from homology"/>
<dbReference type="Gene3D" id="1.20.58.100">
    <property type="entry name" value="Fumarate reductase/succinate dehydrogenase flavoprotein-like, C-terminal domain"/>
    <property type="match status" value="1"/>
</dbReference>
<feature type="active site" description="Proton acceptor" evidence="12">
    <location>
        <position position="289"/>
    </location>
</feature>
<dbReference type="GO" id="GO:0008734">
    <property type="term" value="F:L-aspartate oxidase activity"/>
    <property type="evidence" value="ECO:0007669"/>
    <property type="project" value="UniProtKB-UniRule"/>
</dbReference>
<dbReference type="Gene3D" id="3.50.50.60">
    <property type="entry name" value="FAD/NAD(P)-binding domain"/>
    <property type="match status" value="1"/>
</dbReference>
<dbReference type="Pfam" id="PF02910">
    <property type="entry name" value="Succ_DH_flav_C"/>
    <property type="match status" value="1"/>
</dbReference>
<feature type="domain" description="Fumarate reductase/succinate dehydrogenase flavoprotein-like C-terminal" evidence="15">
    <location>
        <begin position="440"/>
        <end position="540"/>
    </location>
</feature>
<dbReference type="NCBIfam" id="TIGR00551">
    <property type="entry name" value="nadB"/>
    <property type="match status" value="1"/>
</dbReference>
<dbReference type="PIRSF" id="PIRSF000171">
    <property type="entry name" value="SDHA_APRA_LASPO"/>
    <property type="match status" value="1"/>
</dbReference>
<organism evidence="16 17">
    <name type="scientific">Orenia marismortui</name>
    <dbReference type="NCBI Taxonomy" id="46469"/>
    <lineage>
        <taxon>Bacteria</taxon>
        <taxon>Bacillati</taxon>
        <taxon>Bacillota</taxon>
        <taxon>Clostridia</taxon>
        <taxon>Halanaerobiales</taxon>
        <taxon>Halobacteroidaceae</taxon>
        <taxon>Orenia</taxon>
    </lineage>
</organism>
<name>A0A4R8GZW2_9FIRM</name>
<evidence type="ECO:0000256" key="5">
    <source>
        <dbReference type="ARBA" id="ARBA00021901"/>
    </source>
</evidence>
<protein>
    <recommendedName>
        <fullName evidence="5 11">L-aspartate oxidase</fullName>
        <ecNumber evidence="4 11">1.4.3.16</ecNumber>
    </recommendedName>
</protein>
<comment type="subcellular location">
    <subcellularLocation>
        <location evidence="13">Cytoplasm</location>
    </subcellularLocation>
</comment>
<feature type="domain" description="FAD-dependent oxidoreductase 2 FAD-binding" evidence="14">
    <location>
        <begin position="22"/>
        <end position="391"/>
    </location>
</feature>
<evidence type="ECO:0000256" key="12">
    <source>
        <dbReference type="PIRSR" id="PIRSR000171-1"/>
    </source>
</evidence>
<evidence type="ECO:0000256" key="6">
    <source>
        <dbReference type="ARBA" id="ARBA00022630"/>
    </source>
</evidence>
<dbReference type="EMBL" id="SOEG01000032">
    <property type="protein sequence ID" value="TDX48221.1"/>
    <property type="molecule type" value="Genomic_DNA"/>
</dbReference>
<comment type="cofactor">
    <cofactor evidence="1 13">
        <name>FAD</name>
        <dbReference type="ChEBI" id="CHEBI:57692"/>
    </cofactor>
</comment>
<dbReference type="GO" id="GO:0033765">
    <property type="term" value="F:steroid dehydrogenase activity, acting on the CH-CH group of donors"/>
    <property type="evidence" value="ECO:0007669"/>
    <property type="project" value="UniProtKB-ARBA"/>
</dbReference>
<dbReference type="Proteomes" id="UP000295832">
    <property type="component" value="Unassembled WGS sequence"/>
</dbReference>
<dbReference type="SUPFAM" id="SSF46977">
    <property type="entry name" value="Succinate dehydrogenase/fumarate reductase flavoprotein C-terminal domain"/>
    <property type="match status" value="1"/>
</dbReference>
<dbReference type="GO" id="GO:0034628">
    <property type="term" value="P:'de novo' NAD+ biosynthetic process from L-aspartate"/>
    <property type="evidence" value="ECO:0007669"/>
    <property type="project" value="TreeGrafter"/>
</dbReference>
<evidence type="ECO:0000256" key="1">
    <source>
        <dbReference type="ARBA" id="ARBA00001974"/>
    </source>
</evidence>
<dbReference type="GO" id="GO:0005737">
    <property type="term" value="C:cytoplasm"/>
    <property type="evidence" value="ECO:0007669"/>
    <property type="project" value="UniProtKB-SubCell"/>
</dbReference>
<gene>
    <name evidence="16" type="ORF">C7959_13216</name>
</gene>
<dbReference type="PRINTS" id="PR00368">
    <property type="entry name" value="FADPNR"/>
</dbReference>
<evidence type="ECO:0000313" key="17">
    <source>
        <dbReference type="Proteomes" id="UP000295832"/>
    </source>
</evidence>
<dbReference type="SUPFAM" id="SSF56425">
    <property type="entry name" value="Succinate dehydrogenase/fumarate reductase flavoprotein, catalytic domain"/>
    <property type="match status" value="1"/>
</dbReference>
<dbReference type="UniPathway" id="UPA00253">
    <property type="reaction ID" value="UER00326"/>
</dbReference>
<dbReference type="SUPFAM" id="SSF51905">
    <property type="entry name" value="FAD/NAD(P)-binding domain"/>
    <property type="match status" value="1"/>
</dbReference>
<evidence type="ECO:0000259" key="15">
    <source>
        <dbReference type="Pfam" id="PF02910"/>
    </source>
</evidence>
<evidence type="ECO:0000256" key="3">
    <source>
        <dbReference type="ARBA" id="ARBA00008562"/>
    </source>
</evidence>
<evidence type="ECO:0000256" key="10">
    <source>
        <dbReference type="ARBA" id="ARBA00048305"/>
    </source>
</evidence>
<keyword evidence="9 13" id="KW-0560">Oxidoreductase</keyword>
<comment type="pathway">
    <text evidence="2 13">Cofactor biosynthesis; NAD(+) biosynthesis; iminoaspartate from L-aspartate (oxidase route): step 1/1.</text>
</comment>
<evidence type="ECO:0000256" key="13">
    <source>
        <dbReference type="RuleBase" id="RU362049"/>
    </source>
</evidence>
<comment type="caution">
    <text evidence="16">The sequence shown here is derived from an EMBL/GenBank/DDBJ whole genome shotgun (WGS) entry which is preliminary data.</text>
</comment>
<dbReference type="FunFam" id="3.90.700.10:FF:000002">
    <property type="entry name" value="L-aspartate oxidase"/>
    <property type="match status" value="1"/>
</dbReference>
<comment type="catalytic activity">
    <reaction evidence="10">
        <text>L-aspartate + O2 = iminosuccinate + H2O2</text>
        <dbReference type="Rhea" id="RHEA:25876"/>
        <dbReference type="ChEBI" id="CHEBI:15379"/>
        <dbReference type="ChEBI" id="CHEBI:16240"/>
        <dbReference type="ChEBI" id="CHEBI:29991"/>
        <dbReference type="ChEBI" id="CHEBI:77875"/>
        <dbReference type="EC" id="1.4.3.16"/>
    </reaction>
    <physiologicalReaction direction="left-to-right" evidence="10">
        <dbReference type="Rhea" id="RHEA:25877"/>
    </physiologicalReaction>
</comment>
<dbReference type="InterPro" id="IPR005288">
    <property type="entry name" value="NadB"/>
</dbReference>
<evidence type="ECO:0000256" key="9">
    <source>
        <dbReference type="ARBA" id="ARBA00023002"/>
    </source>
</evidence>
<evidence type="ECO:0000256" key="8">
    <source>
        <dbReference type="ARBA" id="ARBA00022827"/>
    </source>
</evidence>
<dbReference type="PANTHER" id="PTHR42716">
    <property type="entry name" value="L-ASPARTATE OXIDASE"/>
    <property type="match status" value="1"/>
</dbReference>
<evidence type="ECO:0000256" key="7">
    <source>
        <dbReference type="ARBA" id="ARBA00022642"/>
    </source>
</evidence>
<evidence type="ECO:0000313" key="16">
    <source>
        <dbReference type="EMBL" id="TDX48221.1"/>
    </source>
</evidence>
<dbReference type="InterPro" id="IPR015939">
    <property type="entry name" value="Fum_Rdtase/Succ_DH_flav-like_C"/>
</dbReference>
<comment type="function">
    <text evidence="13">Catalyzes the oxidation of L-aspartate to iminoaspartate.</text>
</comment>
<dbReference type="AlphaFoldDB" id="A0A4R8GZW2"/>
<keyword evidence="6 13" id="KW-0285">Flavoprotein</keyword>
<dbReference type="RefSeq" id="WP_134118348.1">
    <property type="nucleotide sequence ID" value="NZ_SOEG01000032.1"/>
</dbReference>
<sequence>MLNRYLINFNLAELKQEKAEYLVIGTGIAGLTTAINLSDQGKVILLGKEELKDCNTEYAQGGIAAAISKEDKPILHYTDTLKAGAGLCNPKAVDILVKEGSQRIYDLIDLGVDFDRKDDGISLTQEGAHSCRRILHAGGDATGREIRSALARRVIENPNIQVKDRIFVIDLLVNNQQIYGVLAYDQKQQEYIAYLSSVVVLATGGAGELYQSTSNPKVATGDGIALAYRAGAKVMDLEFIQFHPTTLELEGVDNFLISESVRGEGAVLRNHAGERFMSKYHELADLAPRDIVARAIYEEMKEAETDYVYLDLSHLNSEFIIKRFPTIYQTCLDYGIDISEEYIPVAPAAHYLMGGILTNTDGETNIEGLFACGETASIGIHGANRLASNSLLDGLVYAKRVADRAIDYIRDIEGEKLEELTIIYGDQCSEAINIDIDKLRKKLKDIMSDQVGIIRTEGELRVALAELEALLNCLNFDLSDVSGFELQNLITVAYLTVKAALVREESRGAHYRSDFPESRVEWKKHTILQKDNQWEELSIEFE</sequence>
<dbReference type="InterPro" id="IPR036188">
    <property type="entry name" value="FAD/NAD-bd_sf"/>
</dbReference>
<keyword evidence="8 13" id="KW-0274">FAD</keyword>
<evidence type="ECO:0000256" key="4">
    <source>
        <dbReference type="ARBA" id="ARBA00012173"/>
    </source>
</evidence>
<keyword evidence="17" id="KW-1185">Reference proteome</keyword>
<dbReference type="PANTHER" id="PTHR42716:SF2">
    <property type="entry name" value="L-ASPARTATE OXIDASE, CHLOROPLASTIC"/>
    <property type="match status" value="1"/>
</dbReference>
<comment type="similarity">
    <text evidence="3 13">Belongs to the FAD-dependent oxidoreductase 2 family. NadB subfamily.</text>
</comment>
<accession>A0A4R8GZW2</accession>
<evidence type="ECO:0000256" key="2">
    <source>
        <dbReference type="ARBA" id="ARBA00004950"/>
    </source>
</evidence>
<dbReference type="InterPro" id="IPR027477">
    <property type="entry name" value="Succ_DH/fumarate_Rdtase_cat_sf"/>
</dbReference>